<keyword evidence="5 10" id="KW-0067">ATP-binding</keyword>
<keyword evidence="7 10" id="KW-0030">Aminoacyl-tRNA synthetase</keyword>
<dbReference type="GO" id="GO:0006436">
    <property type="term" value="P:tryptophanyl-tRNA aminoacylation"/>
    <property type="evidence" value="ECO:0007669"/>
    <property type="project" value="UniProtKB-UniRule"/>
</dbReference>
<dbReference type="PANTHER" id="PTHR43766">
    <property type="entry name" value="TRYPTOPHAN--TRNA LIGASE, MITOCHONDRIAL"/>
    <property type="match status" value="1"/>
</dbReference>
<organism evidence="11 12">
    <name type="scientific">Spirosoma sordidisoli</name>
    <dbReference type="NCBI Taxonomy" id="2502893"/>
    <lineage>
        <taxon>Bacteria</taxon>
        <taxon>Pseudomonadati</taxon>
        <taxon>Bacteroidota</taxon>
        <taxon>Cytophagia</taxon>
        <taxon>Cytophagales</taxon>
        <taxon>Cytophagaceae</taxon>
        <taxon>Spirosoma</taxon>
    </lineage>
</organism>
<evidence type="ECO:0000313" key="12">
    <source>
        <dbReference type="Proteomes" id="UP000290407"/>
    </source>
</evidence>
<evidence type="ECO:0000256" key="7">
    <source>
        <dbReference type="ARBA" id="ARBA00023146"/>
    </source>
</evidence>
<evidence type="ECO:0000256" key="2">
    <source>
        <dbReference type="ARBA" id="ARBA00013161"/>
    </source>
</evidence>
<comment type="similarity">
    <text evidence="1 10">Belongs to the class-I aminoacyl-tRNA synthetase family.</text>
</comment>
<dbReference type="GO" id="GO:0004830">
    <property type="term" value="F:tryptophan-tRNA ligase activity"/>
    <property type="evidence" value="ECO:0007669"/>
    <property type="project" value="UniProtKB-UniRule"/>
</dbReference>
<evidence type="ECO:0000256" key="9">
    <source>
        <dbReference type="NCBIfam" id="TIGR00233"/>
    </source>
</evidence>
<evidence type="ECO:0000256" key="8">
    <source>
        <dbReference type="ARBA" id="ARBA00049929"/>
    </source>
</evidence>
<sequence>MARILTGIQSSGRPHLGNILGAIKPAIDLSLLPGNDSFLFIADLHSLTSLRDGNTRRDYVRAIASTWLAFGLDTSRTTFWRQSRVPEHTELAWYLNCFTPVPMLENATSFKDKSEKLTAEAGSNAASAINAGLFTYPVLQAADILLYDAEVIPVGKDQRQHIEMTRDIAGALNRSVGADILVLPEARIDERLMVIPGIDGKKMSKSYNNYIDIFLPENELYKVIKKIKSDSTALEDPKNPDTDITFQLYSLLASDEQIREMRGLYEAGGFGYGSAKKAFYELIVQKYATERERFTFYMTNNDELERELRTGEEKARAVASQTIARVREKLGFN</sequence>
<dbReference type="InterPro" id="IPR014729">
    <property type="entry name" value="Rossmann-like_a/b/a_fold"/>
</dbReference>
<name>A0A4Q2UT78_9BACT</name>
<dbReference type="Proteomes" id="UP000290407">
    <property type="component" value="Unassembled WGS sequence"/>
</dbReference>
<dbReference type="EMBL" id="SBLB01000001">
    <property type="protein sequence ID" value="RYC71111.1"/>
    <property type="molecule type" value="Genomic_DNA"/>
</dbReference>
<accession>A0A4Q2UT78</accession>
<proteinExistence type="inferred from homology"/>
<gene>
    <name evidence="11" type="primary">trpS</name>
    <name evidence="11" type="ORF">EQG79_02905</name>
</gene>
<dbReference type="GO" id="GO:0005829">
    <property type="term" value="C:cytosol"/>
    <property type="evidence" value="ECO:0007669"/>
    <property type="project" value="TreeGrafter"/>
</dbReference>
<evidence type="ECO:0000256" key="10">
    <source>
        <dbReference type="RuleBase" id="RU363036"/>
    </source>
</evidence>
<dbReference type="PANTHER" id="PTHR43766:SF1">
    <property type="entry name" value="TRYPTOPHAN--TRNA LIGASE, MITOCHONDRIAL"/>
    <property type="match status" value="1"/>
</dbReference>
<keyword evidence="6 10" id="KW-0648">Protein biosynthesis</keyword>
<keyword evidence="12" id="KW-1185">Reference proteome</keyword>
<keyword evidence="3 10" id="KW-0436">Ligase</keyword>
<dbReference type="CDD" id="cd00806">
    <property type="entry name" value="TrpRS_core"/>
    <property type="match status" value="1"/>
</dbReference>
<reference evidence="11 12" key="1">
    <citation type="submission" date="2019-01" db="EMBL/GenBank/DDBJ databases">
        <title>Spirosoma flava sp. nov., a propanil-degrading bacterium isolated from herbicide-contaminated soil.</title>
        <authorList>
            <person name="Zhang L."/>
            <person name="Jiang J.-D."/>
        </authorList>
    </citation>
    <scope>NUCLEOTIDE SEQUENCE [LARGE SCALE GENOMIC DNA]</scope>
    <source>
        <strain evidence="11 12">TY50</strain>
    </source>
</reference>
<protein>
    <recommendedName>
        <fullName evidence="2 9">Tryptophan--tRNA ligase</fullName>
        <ecNumber evidence="2 9">6.1.1.2</ecNumber>
    </recommendedName>
</protein>
<evidence type="ECO:0000256" key="3">
    <source>
        <dbReference type="ARBA" id="ARBA00022598"/>
    </source>
</evidence>
<comment type="caution">
    <text evidence="11">The sequence shown here is derived from an EMBL/GenBank/DDBJ whole genome shotgun (WGS) entry which is preliminary data.</text>
</comment>
<dbReference type="Gene3D" id="1.10.240.10">
    <property type="entry name" value="Tyrosyl-Transfer RNA Synthetase"/>
    <property type="match status" value="1"/>
</dbReference>
<dbReference type="GO" id="GO:0005524">
    <property type="term" value="F:ATP binding"/>
    <property type="evidence" value="ECO:0007669"/>
    <property type="project" value="UniProtKB-KW"/>
</dbReference>
<dbReference type="InterPro" id="IPR050203">
    <property type="entry name" value="Trp-tRNA_synthetase"/>
</dbReference>
<comment type="catalytic activity">
    <reaction evidence="8">
        <text>tRNA(Trp) + L-tryptophan + ATP = L-tryptophyl-tRNA(Trp) + AMP + diphosphate + H(+)</text>
        <dbReference type="Rhea" id="RHEA:24080"/>
        <dbReference type="Rhea" id="RHEA-COMP:9671"/>
        <dbReference type="Rhea" id="RHEA-COMP:9705"/>
        <dbReference type="ChEBI" id="CHEBI:15378"/>
        <dbReference type="ChEBI" id="CHEBI:30616"/>
        <dbReference type="ChEBI" id="CHEBI:33019"/>
        <dbReference type="ChEBI" id="CHEBI:57912"/>
        <dbReference type="ChEBI" id="CHEBI:78442"/>
        <dbReference type="ChEBI" id="CHEBI:78535"/>
        <dbReference type="ChEBI" id="CHEBI:456215"/>
        <dbReference type="EC" id="6.1.1.2"/>
    </reaction>
</comment>
<dbReference type="InterPro" id="IPR002305">
    <property type="entry name" value="aa-tRNA-synth_Ic"/>
</dbReference>
<dbReference type="Gene3D" id="3.40.50.620">
    <property type="entry name" value="HUPs"/>
    <property type="match status" value="1"/>
</dbReference>
<evidence type="ECO:0000256" key="1">
    <source>
        <dbReference type="ARBA" id="ARBA00005594"/>
    </source>
</evidence>
<dbReference type="Pfam" id="PF00579">
    <property type="entry name" value="tRNA-synt_1b"/>
    <property type="match status" value="1"/>
</dbReference>
<dbReference type="RefSeq" id="WP_077920192.1">
    <property type="nucleotide sequence ID" value="NZ_SBLB01000001.1"/>
</dbReference>
<dbReference type="PRINTS" id="PR01039">
    <property type="entry name" value="TRNASYNTHTRP"/>
</dbReference>
<keyword evidence="4 10" id="KW-0547">Nucleotide-binding</keyword>
<dbReference type="InterPro" id="IPR002306">
    <property type="entry name" value="Trp-tRNA-ligase"/>
</dbReference>
<dbReference type="EC" id="6.1.1.2" evidence="2 9"/>
<dbReference type="AlphaFoldDB" id="A0A4Q2UT78"/>
<evidence type="ECO:0000313" key="11">
    <source>
        <dbReference type="EMBL" id="RYC71111.1"/>
    </source>
</evidence>
<evidence type="ECO:0000256" key="6">
    <source>
        <dbReference type="ARBA" id="ARBA00022917"/>
    </source>
</evidence>
<evidence type="ECO:0000256" key="4">
    <source>
        <dbReference type="ARBA" id="ARBA00022741"/>
    </source>
</evidence>
<dbReference type="NCBIfam" id="TIGR00233">
    <property type="entry name" value="trpS"/>
    <property type="match status" value="1"/>
</dbReference>
<dbReference type="FunFam" id="1.10.240.10:FF:000005">
    <property type="entry name" value="Tryptophan--tRNA ligase"/>
    <property type="match status" value="1"/>
</dbReference>
<evidence type="ECO:0000256" key="5">
    <source>
        <dbReference type="ARBA" id="ARBA00022840"/>
    </source>
</evidence>
<dbReference type="SUPFAM" id="SSF52374">
    <property type="entry name" value="Nucleotidylyl transferase"/>
    <property type="match status" value="1"/>
</dbReference>